<dbReference type="RefSeq" id="WP_266085454.1">
    <property type="nucleotide sequence ID" value="NZ_RKLV01000001.1"/>
</dbReference>
<accession>A0A9Q4C0W9</accession>
<keyword evidence="1" id="KW-0812">Transmembrane</keyword>
<keyword evidence="1" id="KW-1133">Transmembrane helix</keyword>
<dbReference type="NCBIfam" id="NF008528">
    <property type="entry name" value="PRK11463.1-2"/>
    <property type="match status" value="1"/>
</dbReference>
<evidence type="ECO:0000313" key="2">
    <source>
        <dbReference type="EMBL" id="MCX2817917.1"/>
    </source>
</evidence>
<keyword evidence="1" id="KW-0472">Membrane</keyword>
<sequence>MLGKLLLAFVLVPLVDLYVLLLVAGRIGGLQTLGLVVLTGVVGGTLAKVQGVQTVRRLQHRTAKGESPSRELADGALILFGGALLLTPGLITDGIGFALLLPFVRPRIRSVLSSYLGDAVRRDAVVVEVDGAGDVDVGGDSE</sequence>
<dbReference type="Proteomes" id="UP001149411">
    <property type="component" value="Unassembled WGS sequence"/>
</dbReference>
<proteinExistence type="predicted"/>
<gene>
    <name evidence="2" type="ORF">EGH25_00895</name>
</gene>
<comment type="caution">
    <text evidence="2">The sequence shown here is derived from an EMBL/GenBank/DDBJ whole genome shotgun (WGS) entry which is preliminary data.</text>
</comment>
<feature type="transmembrane region" description="Helical" evidence="1">
    <location>
        <begin position="77"/>
        <end position="104"/>
    </location>
</feature>
<evidence type="ECO:0000256" key="1">
    <source>
        <dbReference type="SAM" id="Phobius"/>
    </source>
</evidence>
<evidence type="ECO:0000313" key="3">
    <source>
        <dbReference type="Proteomes" id="UP001149411"/>
    </source>
</evidence>
<keyword evidence="3" id="KW-1185">Reference proteome</keyword>
<protein>
    <submittedName>
        <fullName evidence="2">FxsA family protein</fullName>
    </submittedName>
</protein>
<dbReference type="PANTHER" id="PTHR35335">
    <property type="entry name" value="UPF0716 PROTEIN FXSA"/>
    <property type="match status" value="1"/>
</dbReference>
<reference evidence="2" key="1">
    <citation type="submission" date="2022-09" db="EMBL/GenBank/DDBJ databases">
        <title>Haloadaptaus new haloarchaeum isolated from saline soil.</title>
        <authorList>
            <person name="Duran-Viseras A."/>
            <person name="Sanchez-Porro C."/>
            <person name="Ventosa A."/>
        </authorList>
    </citation>
    <scope>NUCLEOTIDE SEQUENCE</scope>
    <source>
        <strain evidence="2">F3-133</strain>
    </source>
</reference>
<dbReference type="InterPro" id="IPR007313">
    <property type="entry name" value="FxsA"/>
</dbReference>
<dbReference type="Pfam" id="PF04186">
    <property type="entry name" value="FxsA"/>
    <property type="match status" value="1"/>
</dbReference>
<dbReference type="PANTHER" id="PTHR35335:SF1">
    <property type="entry name" value="UPF0716 PROTEIN FXSA"/>
    <property type="match status" value="1"/>
</dbReference>
<dbReference type="GO" id="GO:0016020">
    <property type="term" value="C:membrane"/>
    <property type="evidence" value="ECO:0007669"/>
    <property type="project" value="InterPro"/>
</dbReference>
<dbReference type="EMBL" id="RKLV01000001">
    <property type="protein sequence ID" value="MCX2817917.1"/>
    <property type="molecule type" value="Genomic_DNA"/>
</dbReference>
<organism evidence="2 3">
    <name type="scientific">Halorutilus salinus</name>
    <dbReference type="NCBI Taxonomy" id="2487751"/>
    <lineage>
        <taxon>Archaea</taxon>
        <taxon>Methanobacteriati</taxon>
        <taxon>Methanobacteriota</taxon>
        <taxon>Stenosarchaea group</taxon>
        <taxon>Halobacteria</taxon>
        <taxon>Halorutilales</taxon>
        <taxon>Halorutilaceae</taxon>
        <taxon>Halorutilus</taxon>
    </lineage>
</organism>
<feature type="transmembrane region" description="Helical" evidence="1">
    <location>
        <begin position="6"/>
        <end position="25"/>
    </location>
</feature>
<name>A0A9Q4C0W9_9EURY</name>
<dbReference type="AlphaFoldDB" id="A0A9Q4C0W9"/>